<dbReference type="InterPro" id="IPR036291">
    <property type="entry name" value="NAD(P)-bd_dom_sf"/>
</dbReference>
<dbReference type="AlphaFoldDB" id="A0A7W7KC56"/>
<evidence type="ECO:0000313" key="1">
    <source>
        <dbReference type="EMBL" id="MBB4860129.1"/>
    </source>
</evidence>
<keyword evidence="1" id="KW-0560">Oxidoreductase</keyword>
<gene>
    <name evidence="1" type="ORF">HNO88_003470</name>
</gene>
<dbReference type="CDD" id="cd24146">
    <property type="entry name" value="nat-AmDH_N_like"/>
    <property type="match status" value="1"/>
</dbReference>
<sequence>MTERRKYRVIQWATGNIGSRALRSVIEHPEMELVGLWVSSDGKVGKDAGELAGLDQVTGIHATNAASDLIALDADCVLYMRQGTDWDELTAILASGKNVVTTRGDFHHPAMIAPENRARVEEACRKGQTSIYSTGSSPGFVTEALTIPLLSLARRHDLITIDEYADVSSRNSPDMLFKIMGFGEPVGPYDQRRAEHLKGDFGSSLSQIGEAIGLPVDEIDAFGEVSATRETLQIAAGTVMAGTVGAMRTTITCKHQGRPVLRFRANWYVTTDITDAGWNLRDSGWRIRTEGDTPVLVDIHFPVPEEDYAAFTPGLTAHRPVNAIAAVCAAEPGIRTTVDLPQIVPVFA</sequence>
<reference evidence="1 2" key="1">
    <citation type="submission" date="2020-08" db="EMBL/GenBank/DDBJ databases">
        <title>Functional genomics of gut bacteria from endangered species of beetles.</title>
        <authorList>
            <person name="Carlos-Shanley C."/>
        </authorList>
    </citation>
    <scope>NUCLEOTIDE SEQUENCE [LARGE SCALE GENOMIC DNA]</scope>
    <source>
        <strain evidence="1 2">S00245</strain>
    </source>
</reference>
<dbReference type="Proteomes" id="UP000555448">
    <property type="component" value="Unassembled WGS sequence"/>
</dbReference>
<accession>A0A7W7KC56</accession>
<keyword evidence="2" id="KW-1185">Reference proteome</keyword>
<dbReference type="EMBL" id="JACHLR010000017">
    <property type="protein sequence ID" value="MBB4860129.1"/>
    <property type="molecule type" value="Genomic_DNA"/>
</dbReference>
<dbReference type="SUPFAM" id="SSF51735">
    <property type="entry name" value="NAD(P)-binding Rossmann-fold domains"/>
    <property type="match status" value="1"/>
</dbReference>
<comment type="caution">
    <text evidence="1">The sequence shown here is derived from an EMBL/GenBank/DDBJ whole genome shotgun (WGS) entry which is preliminary data.</text>
</comment>
<dbReference type="Gene3D" id="3.40.50.720">
    <property type="entry name" value="NAD(P)-binding Rossmann-like Domain"/>
    <property type="match status" value="1"/>
</dbReference>
<dbReference type="RefSeq" id="WP_184248316.1">
    <property type="nucleotide sequence ID" value="NZ_JACHLR010000017.1"/>
</dbReference>
<organism evidence="1 2">
    <name type="scientific">Novosphingobium chloroacetimidivorans</name>
    <dbReference type="NCBI Taxonomy" id="1428314"/>
    <lineage>
        <taxon>Bacteria</taxon>
        <taxon>Pseudomonadati</taxon>
        <taxon>Pseudomonadota</taxon>
        <taxon>Alphaproteobacteria</taxon>
        <taxon>Sphingomonadales</taxon>
        <taxon>Sphingomonadaceae</taxon>
        <taxon>Novosphingobium</taxon>
    </lineage>
</organism>
<name>A0A7W7KC56_9SPHN</name>
<dbReference type="GO" id="GO:0008839">
    <property type="term" value="F:4-hydroxy-tetrahydrodipicolinate reductase"/>
    <property type="evidence" value="ECO:0007669"/>
    <property type="project" value="UniProtKB-EC"/>
</dbReference>
<dbReference type="EC" id="1.17.1.8" evidence="1"/>
<protein>
    <submittedName>
        <fullName evidence="1">4-hydroxy-tetrahydrodipicolinate reductase</fullName>
        <ecNumber evidence="1">1.17.1.8</ecNumber>
    </submittedName>
</protein>
<proteinExistence type="predicted"/>
<evidence type="ECO:0000313" key="2">
    <source>
        <dbReference type="Proteomes" id="UP000555448"/>
    </source>
</evidence>